<dbReference type="RefSeq" id="WP_316660329.1">
    <property type="nucleotide sequence ID" value="NZ_JAWHTF010000001.1"/>
</dbReference>
<dbReference type="InterPro" id="IPR025634">
    <property type="entry name" value="DUF4292"/>
</dbReference>
<comment type="caution">
    <text evidence="2">The sequence shown here is derived from an EMBL/GenBank/DDBJ whole genome shotgun (WGS) entry which is preliminary data.</text>
</comment>
<proteinExistence type="predicted"/>
<evidence type="ECO:0000313" key="2">
    <source>
        <dbReference type="EMBL" id="MDU8884612.1"/>
    </source>
</evidence>
<keyword evidence="1" id="KW-0732">Signal</keyword>
<accession>A0ABU3U2H8</accession>
<dbReference type="Gene3D" id="2.50.20.10">
    <property type="entry name" value="Lipoprotein localisation LolA/LolB/LppX"/>
    <property type="match status" value="1"/>
</dbReference>
<dbReference type="Pfam" id="PF14125">
    <property type="entry name" value="DUF4292"/>
    <property type="match status" value="1"/>
</dbReference>
<reference evidence="2 3" key="1">
    <citation type="submission" date="2023-10" db="EMBL/GenBank/DDBJ databases">
        <title>Marimonas sp. nov. isolated from tidal mud flat.</title>
        <authorList>
            <person name="Jaincy N.J."/>
            <person name="Srinivasan S."/>
            <person name="Lee S.-S."/>
        </authorList>
    </citation>
    <scope>NUCLEOTIDE SEQUENCE [LARGE SCALE GENOMIC DNA]</scope>
    <source>
        <strain evidence="2 3">MJ-SS3</strain>
    </source>
</reference>
<sequence>MRYKRYIGFIFVLLLVVEFGCKSSKSLSTSDANLNLNKKQVIRENSKREATFRTLSSRVKINILDGNREQSYTVNLRIEKDKQILLMSTPISVVKALITPEKVSFYNKLDNTYFDGDFEYLSDLLGTELDFEKVQNLLLGEALYDLKAENYLLSVDNNTYILQPKTANELFEVFFLINPSHFKLNSQQFLQTEESRFLEIDYLNYQKVNRQIVPENIKIIALEAADQMIIDLEYKSVSLNEDLRFPFKIPSGYDEIVLK</sequence>
<dbReference type="InterPro" id="IPR029046">
    <property type="entry name" value="LolA/LolB/LppX"/>
</dbReference>
<dbReference type="EMBL" id="JAWHTF010000001">
    <property type="protein sequence ID" value="MDU8884612.1"/>
    <property type="molecule type" value="Genomic_DNA"/>
</dbReference>
<name>A0ABU3U2H8_9FLAO</name>
<protein>
    <submittedName>
        <fullName evidence="2">DUF4292 domain-containing protein</fullName>
    </submittedName>
</protein>
<keyword evidence="3" id="KW-1185">Reference proteome</keyword>
<evidence type="ECO:0000256" key="1">
    <source>
        <dbReference type="ARBA" id="ARBA00022729"/>
    </source>
</evidence>
<gene>
    <name evidence="2" type="ORF">RXV94_00470</name>
</gene>
<organism evidence="2 3">
    <name type="scientific">Gilvirhabdus luticola</name>
    <dbReference type="NCBI Taxonomy" id="3079858"/>
    <lineage>
        <taxon>Bacteria</taxon>
        <taxon>Pseudomonadati</taxon>
        <taxon>Bacteroidota</taxon>
        <taxon>Flavobacteriia</taxon>
        <taxon>Flavobacteriales</taxon>
        <taxon>Flavobacteriaceae</taxon>
        <taxon>Gilvirhabdus</taxon>
    </lineage>
</organism>
<dbReference type="Proteomes" id="UP001268651">
    <property type="component" value="Unassembled WGS sequence"/>
</dbReference>
<evidence type="ECO:0000313" key="3">
    <source>
        <dbReference type="Proteomes" id="UP001268651"/>
    </source>
</evidence>
<dbReference type="SUPFAM" id="SSF89392">
    <property type="entry name" value="Prokaryotic lipoproteins and lipoprotein localization factors"/>
    <property type="match status" value="1"/>
</dbReference>